<organism evidence="1 2">
    <name type="scientific">Vitrella brassicaformis (strain CCMP3155)</name>
    <dbReference type="NCBI Taxonomy" id="1169540"/>
    <lineage>
        <taxon>Eukaryota</taxon>
        <taxon>Sar</taxon>
        <taxon>Alveolata</taxon>
        <taxon>Colpodellida</taxon>
        <taxon>Vitrellaceae</taxon>
        <taxon>Vitrella</taxon>
    </lineage>
</organism>
<proteinExistence type="predicted"/>
<dbReference type="AlphaFoldDB" id="A0A0G4FL60"/>
<name>A0A0G4FL60_VITBC</name>
<evidence type="ECO:0000313" key="1">
    <source>
        <dbReference type="EMBL" id="CEM14644.1"/>
    </source>
</evidence>
<dbReference type="Proteomes" id="UP000041254">
    <property type="component" value="Unassembled WGS sequence"/>
</dbReference>
<keyword evidence="2" id="KW-1185">Reference proteome</keyword>
<gene>
    <name evidence="1" type="ORF">Vbra_21435</name>
</gene>
<accession>A0A0G4FL60</accession>
<dbReference type="VEuPathDB" id="CryptoDB:Vbra_21435"/>
<dbReference type="EMBL" id="CDMY01000456">
    <property type="protein sequence ID" value="CEM14644.1"/>
    <property type="molecule type" value="Genomic_DNA"/>
</dbReference>
<sequence length="468" mass="52641">MPAVMGTSADPDEQCKEMAAVFHQLTSQSYDVCIDRKMEVPDTSHHGPQTYLIAFIPAAAAFADHLTRRLFLYDGFESDWIPNRWLYTRGAHERRRASWCDPYGALLHVDGAGSFHERRGHTIASVRKYSFMATSEEAVRHIETARCTEGTPDEAKADCVKTEAHFQQEGFAGNRLASLQSIAHEHPLLAQIDNTGYTYVNLKLESGDQDTGGEGKKKKVLDSTHVEAARILVEELNRVAVGFGSTGLQPPRATCRHWVLLSRFVINKDGTTPLTLLASHLLHHSSVLSGVHDIADLHAHLASHLHWRVSAHAVVHERLESSYGPALPIFNPQLKTHETEEVMENLYEPWGELLLAATGVEQSIKPHHTRGYCVRASGKDTHGNRLVTLPMTPLYGASPLYRLYVLDITNTQIWLAARIAGKAWQRRKKEHFKTFAKGWRRIEGVSKLCVVLRERCVWIRSYFRRAGP</sequence>
<evidence type="ECO:0000313" key="2">
    <source>
        <dbReference type="Proteomes" id="UP000041254"/>
    </source>
</evidence>
<reference evidence="1 2" key="1">
    <citation type="submission" date="2014-11" db="EMBL/GenBank/DDBJ databases">
        <authorList>
            <person name="Zhu J."/>
            <person name="Qi W."/>
            <person name="Song R."/>
        </authorList>
    </citation>
    <scope>NUCLEOTIDE SEQUENCE [LARGE SCALE GENOMIC DNA]</scope>
</reference>
<dbReference type="InParanoid" id="A0A0G4FL60"/>
<protein>
    <submittedName>
        <fullName evidence="1">Uncharacterized protein</fullName>
    </submittedName>
</protein>